<dbReference type="Proteomes" id="UP000013042">
    <property type="component" value="Unassembled WGS sequence"/>
</dbReference>
<dbReference type="InterPro" id="IPR010279">
    <property type="entry name" value="YqjD/ElaB"/>
</dbReference>
<evidence type="ECO:0000313" key="2">
    <source>
        <dbReference type="EMBL" id="ENO88035.1"/>
    </source>
</evidence>
<proteinExistence type="predicted"/>
<dbReference type="Pfam" id="PF05957">
    <property type="entry name" value="DUF883"/>
    <property type="match status" value="1"/>
</dbReference>
<dbReference type="EMBL" id="AMXD01000010">
    <property type="protein sequence ID" value="ENO88035.1"/>
    <property type="molecule type" value="Genomic_DNA"/>
</dbReference>
<dbReference type="PANTHER" id="PTHR35893">
    <property type="entry name" value="INNER MEMBRANE PROTEIN-RELATED"/>
    <property type="match status" value="1"/>
</dbReference>
<accession>N6Y914</accession>
<dbReference type="InterPro" id="IPR043604">
    <property type="entry name" value="DUF883_N"/>
</dbReference>
<dbReference type="RefSeq" id="WP_004300071.1">
    <property type="nucleotide sequence ID" value="NZ_AMXD01000010.1"/>
</dbReference>
<evidence type="ECO:0000313" key="3">
    <source>
        <dbReference type="Proteomes" id="UP000013042"/>
    </source>
</evidence>
<sequence length="111" mass="11997">MNTQLNAAEHSAVADMRGQVVQDLKGLVADTESLLKEVLAASSDEFAAVRTRIDDRLGEVSVRLDKARVAAGRRMGEAADITHEYVVHNPWKVLGAAAVAGLVIATMWRSR</sequence>
<organism evidence="2 3">
    <name type="scientific">Thauera aminoaromatica S2</name>
    <dbReference type="NCBI Taxonomy" id="1234381"/>
    <lineage>
        <taxon>Bacteria</taxon>
        <taxon>Pseudomonadati</taxon>
        <taxon>Pseudomonadota</taxon>
        <taxon>Betaproteobacteria</taxon>
        <taxon>Rhodocyclales</taxon>
        <taxon>Zoogloeaceae</taxon>
        <taxon>Thauera</taxon>
    </lineage>
</organism>
<name>N6Y914_THASP</name>
<evidence type="ECO:0000259" key="1">
    <source>
        <dbReference type="Pfam" id="PF05957"/>
    </source>
</evidence>
<dbReference type="GO" id="GO:0043022">
    <property type="term" value="F:ribosome binding"/>
    <property type="evidence" value="ECO:0007669"/>
    <property type="project" value="InterPro"/>
</dbReference>
<comment type="caution">
    <text evidence="2">The sequence shown here is derived from an EMBL/GenBank/DDBJ whole genome shotgun (WGS) entry which is preliminary data.</text>
</comment>
<dbReference type="AlphaFoldDB" id="N6Y914"/>
<gene>
    <name evidence="2" type="ORF">C665_03417</name>
</gene>
<protein>
    <recommendedName>
        <fullName evidence="1">DUF883 domain-containing protein</fullName>
    </recommendedName>
</protein>
<feature type="domain" description="DUF883" evidence="1">
    <location>
        <begin position="22"/>
        <end position="69"/>
    </location>
</feature>
<reference evidence="2 3" key="1">
    <citation type="submission" date="2012-09" db="EMBL/GenBank/DDBJ databases">
        <title>Draft Genome Sequences of 6 Strains from Genus Thauera.</title>
        <authorList>
            <person name="Liu B."/>
            <person name="Shapleigh J.P."/>
            <person name="Frostegard A.H."/>
        </authorList>
    </citation>
    <scope>NUCLEOTIDE SEQUENCE [LARGE SCALE GENOMIC DNA]</scope>
    <source>
        <strain evidence="2 3">S2</strain>
    </source>
</reference>
<dbReference type="PANTHER" id="PTHR35893:SF3">
    <property type="entry name" value="INNER MEMBRANE PROTEIN"/>
    <property type="match status" value="1"/>
</dbReference>